<evidence type="ECO:0000313" key="2">
    <source>
        <dbReference type="EMBL" id="CAG9311521.1"/>
    </source>
</evidence>
<sequence>MIASAVKAAGLTTLLFGTVIGGNYYYVQDDWKKNHALVKETITLLEKDAKVQKILGKSLARKGSIQGTLEPDKTWASAAFIVYGSEGEAKAHILAEAKESCDSDEFPVKETAHPSSTFGHIINIFNPAFSNKSTFSWKITSLHVKFDEVSNYPLIHDKLRSHKEMRELKEIELSPETTLELEIKPLSYKDKIQKRKAERSKNIMWRMLTVGGACLVIGGIGYLIGRKYFKILPVANSVFFGSTLQSLKYDPVIQREIGIPMNFLQNVKGRTDSKYTKGNAEFTVYGPKGYGKIFAQGDFDANKLTWKYTKLALMKGDKEYSMLKD</sequence>
<evidence type="ECO:0000256" key="1">
    <source>
        <dbReference type="SAM" id="Phobius"/>
    </source>
</evidence>
<keyword evidence="1" id="KW-0812">Transmembrane</keyword>
<proteinExistence type="predicted"/>
<keyword evidence="1" id="KW-1133">Transmembrane helix</keyword>
<evidence type="ECO:0000313" key="3">
    <source>
        <dbReference type="Proteomes" id="UP001162131"/>
    </source>
</evidence>
<dbReference type="Proteomes" id="UP001162131">
    <property type="component" value="Unassembled WGS sequence"/>
</dbReference>
<dbReference type="AlphaFoldDB" id="A0AAU9IAN9"/>
<name>A0AAU9IAN9_9CILI</name>
<comment type="caution">
    <text evidence="2">The sequence shown here is derived from an EMBL/GenBank/DDBJ whole genome shotgun (WGS) entry which is preliminary data.</text>
</comment>
<accession>A0AAU9IAN9</accession>
<gene>
    <name evidence="2" type="ORF">BSTOLATCC_MIC3810</name>
</gene>
<keyword evidence="3" id="KW-1185">Reference proteome</keyword>
<dbReference type="EMBL" id="CAJZBQ010000004">
    <property type="protein sequence ID" value="CAG9311521.1"/>
    <property type="molecule type" value="Genomic_DNA"/>
</dbReference>
<feature type="transmembrane region" description="Helical" evidence="1">
    <location>
        <begin position="203"/>
        <end position="224"/>
    </location>
</feature>
<protein>
    <submittedName>
        <fullName evidence="2">Uncharacterized protein</fullName>
    </submittedName>
</protein>
<organism evidence="2 3">
    <name type="scientific">Blepharisma stoltei</name>
    <dbReference type="NCBI Taxonomy" id="1481888"/>
    <lineage>
        <taxon>Eukaryota</taxon>
        <taxon>Sar</taxon>
        <taxon>Alveolata</taxon>
        <taxon>Ciliophora</taxon>
        <taxon>Postciliodesmatophora</taxon>
        <taxon>Heterotrichea</taxon>
        <taxon>Heterotrichida</taxon>
        <taxon>Blepharismidae</taxon>
        <taxon>Blepharisma</taxon>
    </lineage>
</organism>
<reference evidence="2" key="1">
    <citation type="submission" date="2021-09" db="EMBL/GenBank/DDBJ databases">
        <authorList>
            <consortium name="AG Swart"/>
            <person name="Singh M."/>
            <person name="Singh A."/>
            <person name="Seah K."/>
            <person name="Emmerich C."/>
        </authorList>
    </citation>
    <scope>NUCLEOTIDE SEQUENCE</scope>
    <source>
        <strain evidence="2">ATCC30299</strain>
    </source>
</reference>
<keyword evidence="1" id="KW-0472">Membrane</keyword>